<organism evidence="3 4">
    <name type="scientific">Candidatus Thermokryptus mobilis</name>
    <dbReference type="NCBI Taxonomy" id="1643428"/>
    <lineage>
        <taxon>Bacteria</taxon>
        <taxon>Pseudomonadati</taxon>
        <taxon>Candidatus Kryptoniota</taxon>
        <taxon>Candidatus Thermokryptus</taxon>
    </lineage>
</organism>
<keyword evidence="4" id="KW-1185">Reference proteome</keyword>
<gene>
    <name evidence="3" type="ORF">JGI1_00235</name>
</gene>
<dbReference type="NCBIfam" id="TIGR00095">
    <property type="entry name" value="16S rRNA (guanine(966)-N(2))-methyltransferase RsmD"/>
    <property type="match status" value="1"/>
</dbReference>
<dbReference type="GO" id="GO:0008168">
    <property type="term" value="F:methyltransferase activity"/>
    <property type="evidence" value="ECO:0007669"/>
    <property type="project" value="UniProtKB-KW"/>
</dbReference>
<evidence type="ECO:0000256" key="2">
    <source>
        <dbReference type="ARBA" id="ARBA00022679"/>
    </source>
</evidence>
<dbReference type="PIRSF" id="PIRSF004553">
    <property type="entry name" value="CHP00095"/>
    <property type="match status" value="1"/>
</dbReference>
<sequence length="184" mass="21185">MVRIISGKYKGRLIKLPRGENIRPTADRVKETIFNILSSRVEFESFIVLDLFAGTGALGFEAISRGAERVYFVDNNHRAVEIIRINAQNLGCVDKVVLIKDDALNFIDYADIEFDLIFADPPYMYPHVDKLVNKIWERKLLSKIGFFVLEHDSGIVFVEDMINFAIETRRDFGKTAITIFKHKR</sequence>
<dbReference type="PANTHER" id="PTHR43542">
    <property type="entry name" value="METHYLTRANSFERASE"/>
    <property type="match status" value="1"/>
</dbReference>
<keyword evidence="1 3" id="KW-0489">Methyltransferase</keyword>
<dbReference type="InterPro" id="IPR002052">
    <property type="entry name" value="DNA_methylase_N6_adenine_CS"/>
</dbReference>
<dbReference type="InterPro" id="IPR004398">
    <property type="entry name" value="RNA_MeTrfase_RsmD"/>
</dbReference>
<accession>A0A0S4MTU1</accession>
<evidence type="ECO:0000256" key="1">
    <source>
        <dbReference type="ARBA" id="ARBA00022603"/>
    </source>
</evidence>
<protein>
    <submittedName>
        <fullName evidence="3">16S rRNA (Guanine966-N2)-methyltransferase</fullName>
    </submittedName>
</protein>
<dbReference type="Gene3D" id="3.40.50.150">
    <property type="entry name" value="Vaccinia Virus protein VP39"/>
    <property type="match status" value="1"/>
</dbReference>
<dbReference type="PANTHER" id="PTHR43542:SF1">
    <property type="entry name" value="METHYLTRANSFERASE"/>
    <property type="match status" value="1"/>
</dbReference>
<keyword evidence="2 3" id="KW-0808">Transferase</keyword>
<dbReference type="EMBL" id="FAOO01000002">
    <property type="protein sequence ID" value="CUU01375.1"/>
    <property type="molecule type" value="Genomic_DNA"/>
</dbReference>
<dbReference type="AlphaFoldDB" id="A0A0S4MTU1"/>
<proteinExistence type="predicted"/>
<dbReference type="OrthoDB" id="9803017at2"/>
<evidence type="ECO:0000313" key="3">
    <source>
        <dbReference type="EMBL" id="CUU01375.1"/>
    </source>
</evidence>
<dbReference type="InterPro" id="IPR029063">
    <property type="entry name" value="SAM-dependent_MTases_sf"/>
</dbReference>
<dbReference type="Pfam" id="PF03602">
    <property type="entry name" value="Cons_hypoth95"/>
    <property type="match status" value="1"/>
</dbReference>
<reference evidence="4" key="1">
    <citation type="submission" date="2015-11" db="EMBL/GenBank/DDBJ databases">
        <authorList>
            <person name="Varghese N."/>
        </authorList>
    </citation>
    <scope>NUCLEOTIDE SEQUENCE [LARGE SCALE GENOMIC DNA]</scope>
</reference>
<dbReference type="CDD" id="cd02440">
    <property type="entry name" value="AdoMet_MTases"/>
    <property type="match status" value="1"/>
</dbReference>
<dbReference type="GO" id="GO:0031167">
    <property type="term" value="P:rRNA methylation"/>
    <property type="evidence" value="ECO:0007669"/>
    <property type="project" value="InterPro"/>
</dbReference>
<name>A0A0S4MTU1_9BACT</name>
<dbReference type="SUPFAM" id="SSF53335">
    <property type="entry name" value="S-adenosyl-L-methionine-dependent methyltransferases"/>
    <property type="match status" value="1"/>
</dbReference>
<evidence type="ECO:0000313" key="4">
    <source>
        <dbReference type="Proteomes" id="UP000320623"/>
    </source>
</evidence>
<dbReference type="GO" id="GO:0003676">
    <property type="term" value="F:nucleic acid binding"/>
    <property type="evidence" value="ECO:0007669"/>
    <property type="project" value="InterPro"/>
</dbReference>
<dbReference type="RefSeq" id="WP_140944042.1">
    <property type="nucleotide sequence ID" value="NZ_FAOO01000002.1"/>
</dbReference>
<dbReference type="PROSITE" id="PS00092">
    <property type="entry name" value="N6_MTASE"/>
    <property type="match status" value="1"/>
</dbReference>
<dbReference type="Proteomes" id="UP000320623">
    <property type="component" value="Unassembled WGS sequence"/>
</dbReference>
<dbReference type="STRING" id="1643428.GCA_001442855_00222"/>